<dbReference type="Gene3D" id="3.40.50.300">
    <property type="entry name" value="P-loop containing nucleotide triphosphate hydrolases"/>
    <property type="match status" value="1"/>
</dbReference>
<evidence type="ECO:0000256" key="1">
    <source>
        <dbReference type="ARBA" id="ARBA00006271"/>
    </source>
</evidence>
<evidence type="ECO:0000256" key="2">
    <source>
        <dbReference type="ARBA" id="ARBA00022741"/>
    </source>
</evidence>
<dbReference type="Pfam" id="PF00488">
    <property type="entry name" value="MutS_V"/>
    <property type="match status" value="1"/>
</dbReference>
<dbReference type="PANTHER" id="PTHR11361">
    <property type="entry name" value="DNA MISMATCH REPAIR PROTEIN MUTS FAMILY MEMBER"/>
    <property type="match status" value="1"/>
</dbReference>
<dbReference type="GO" id="GO:0140664">
    <property type="term" value="F:ATP-dependent DNA damage sensor activity"/>
    <property type="evidence" value="ECO:0007669"/>
    <property type="project" value="InterPro"/>
</dbReference>
<dbReference type="InterPro" id="IPR007696">
    <property type="entry name" value="DNA_mismatch_repair_MutS_core"/>
</dbReference>
<accession>A0AAN9T4D3</accession>
<dbReference type="GO" id="GO:0006298">
    <property type="term" value="P:mismatch repair"/>
    <property type="evidence" value="ECO:0007669"/>
    <property type="project" value="InterPro"/>
</dbReference>
<dbReference type="SUPFAM" id="SSF48334">
    <property type="entry name" value="DNA repair protein MutS, domain III"/>
    <property type="match status" value="1"/>
</dbReference>
<keyword evidence="7" id="KW-1185">Reference proteome</keyword>
<dbReference type="Pfam" id="PF05192">
    <property type="entry name" value="MutS_III"/>
    <property type="match status" value="1"/>
</dbReference>
<evidence type="ECO:0000256" key="3">
    <source>
        <dbReference type="ARBA" id="ARBA00022840"/>
    </source>
</evidence>
<evidence type="ECO:0000313" key="6">
    <source>
        <dbReference type="EMBL" id="KAK7571079.1"/>
    </source>
</evidence>
<dbReference type="AlphaFoldDB" id="A0AAN9T4D3"/>
<dbReference type="GO" id="GO:0030983">
    <property type="term" value="F:mismatched DNA binding"/>
    <property type="evidence" value="ECO:0007669"/>
    <property type="project" value="InterPro"/>
</dbReference>
<proteinExistence type="inferred from homology"/>
<reference evidence="6 7" key="1">
    <citation type="submission" date="2024-03" db="EMBL/GenBank/DDBJ databases">
        <title>Adaptation during the transition from Ophiocordyceps entomopathogen to insect associate is accompanied by gene loss and intensified selection.</title>
        <authorList>
            <person name="Ward C.M."/>
            <person name="Onetto C.A."/>
            <person name="Borneman A.R."/>
        </authorList>
    </citation>
    <scope>NUCLEOTIDE SEQUENCE [LARGE SCALE GENOMIC DNA]</scope>
    <source>
        <strain evidence="6">AWRI1</strain>
        <tissue evidence="6">Single Adult Female</tissue>
    </source>
</reference>
<dbReference type="GO" id="GO:0005524">
    <property type="term" value="F:ATP binding"/>
    <property type="evidence" value="ECO:0007669"/>
    <property type="project" value="UniProtKB-KW"/>
</dbReference>
<dbReference type="SUPFAM" id="SSF52540">
    <property type="entry name" value="P-loop containing nucleoside triphosphate hydrolases"/>
    <property type="match status" value="1"/>
</dbReference>
<comment type="caution">
    <text evidence="6">The sequence shown here is derived from an EMBL/GenBank/DDBJ whole genome shotgun (WGS) entry which is preliminary data.</text>
</comment>
<dbReference type="Gene3D" id="1.10.1420.10">
    <property type="match status" value="1"/>
</dbReference>
<keyword evidence="2" id="KW-0547">Nucleotide-binding</keyword>
<dbReference type="InterPro" id="IPR027417">
    <property type="entry name" value="P-loop_NTPase"/>
</dbReference>
<dbReference type="EMBL" id="JBBCAQ010000041">
    <property type="protein sequence ID" value="KAK7571079.1"/>
    <property type="molecule type" value="Genomic_DNA"/>
</dbReference>
<dbReference type="InterPro" id="IPR000432">
    <property type="entry name" value="DNA_mismatch_repair_MutS_C"/>
</dbReference>
<gene>
    <name evidence="6" type="ORF">V9T40_014683</name>
</gene>
<protein>
    <recommendedName>
        <fullName evidence="5">DNA mismatch repair proteins mutS family domain-containing protein</fullName>
    </recommendedName>
</protein>
<evidence type="ECO:0000256" key="4">
    <source>
        <dbReference type="ARBA" id="ARBA00023125"/>
    </source>
</evidence>
<dbReference type="InterPro" id="IPR045076">
    <property type="entry name" value="MutS"/>
</dbReference>
<evidence type="ECO:0000259" key="5">
    <source>
        <dbReference type="PROSITE" id="PS00486"/>
    </source>
</evidence>
<name>A0AAN9T4D3_9HEMI</name>
<dbReference type="PIRSF" id="PIRSF037677">
    <property type="entry name" value="DNA_mis_repair_Msh6"/>
    <property type="match status" value="1"/>
</dbReference>
<feature type="domain" description="DNA mismatch repair proteins mutS family" evidence="5">
    <location>
        <begin position="652"/>
        <end position="668"/>
    </location>
</feature>
<dbReference type="InterPro" id="IPR036187">
    <property type="entry name" value="DNA_mismatch_repair_MutS_sf"/>
</dbReference>
<dbReference type="GO" id="GO:0051026">
    <property type="term" value="P:chiasma assembly"/>
    <property type="evidence" value="ECO:0007669"/>
    <property type="project" value="TreeGrafter"/>
</dbReference>
<keyword evidence="3" id="KW-0067">ATP-binding</keyword>
<keyword evidence="4" id="KW-0238">DNA-binding</keyword>
<sequence>MSRATFLNSTSPVGVFDAEGRNIYLQQNSEQTILSVFWRCGKLGAAVFSTETIEVKLLNDIADTGPDFSVCCHLIRNIQPTSVISCNTLSASFLDLLKKRTANCETTDSTDLNSTKIPLNLLANKHFQFERCKARVLGMNVEGKMTDLHEDSRTNFLQSILNFNCRMMISALGALLYFADSYVSKVLMQIPSQHVASIQTVSLDSLVWIDEETYNALEIFSSNSHSTVYRMANMNSKDGFSIHALFNRCWSPISSRYMRILLSHPTKDIDELMLRHEVIEFFLKNENQIILKNLQECLKNVCNSSAIIARIVGTQATPSQWKSFYKTIHNVITINEICRSRSEIKFFKSFCDTMDQRLYHIAETIDSVIDFEQSLALNKFKVKVGAFPDLDEIRKSFEDIPSIMEEVATVELANLPENIKSCMLVYLPEMGYLLGIPLADNNLTEGNLAIPDVDYKFTLAGMAHFKTAICEEMDRQLGDSQLILLKHETEIMYQISKLVRESLPAITKIFEKIRQLDCLIALSDVAREFELVKPTLTTDRVINIKQGRHILQQLCVNTFVANDFVSSPEESLIKVFTGPNSSGKSVYLKQVALIVYLAHIGSFVPAEVATISIMDYLHARIHTVESISTAMSSFMLDLRQMYSCLKYSSPNSLIVIDEFGKGTADIDGLALLAASVLHFLQRDARCPHVVVSTHFHRLITFLPTSDLIKPQTLEFILQNEEITYLYAVKDGAVQSSFAHLAAINAGISKHIVQRSNEILSIEKNGGSVRRKTENQRTKLMKKREECLQNIMKSHLQTDDDLREIIGLLNGCR</sequence>
<dbReference type="Proteomes" id="UP001367676">
    <property type="component" value="Unassembled WGS sequence"/>
</dbReference>
<dbReference type="InterPro" id="IPR017261">
    <property type="entry name" value="DNA_mismatch_repair_MutS/MSH"/>
</dbReference>
<organism evidence="6 7">
    <name type="scientific">Parthenolecanium corni</name>
    <dbReference type="NCBI Taxonomy" id="536013"/>
    <lineage>
        <taxon>Eukaryota</taxon>
        <taxon>Metazoa</taxon>
        <taxon>Ecdysozoa</taxon>
        <taxon>Arthropoda</taxon>
        <taxon>Hexapoda</taxon>
        <taxon>Insecta</taxon>
        <taxon>Pterygota</taxon>
        <taxon>Neoptera</taxon>
        <taxon>Paraneoptera</taxon>
        <taxon>Hemiptera</taxon>
        <taxon>Sternorrhyncha</taxon>
        <taxon>Coccoidea</taxon>
        <taxon>Coccidae</taxon>
        <taxon>Parthenolecanium</taxon>
    </lineage>
</organism>
<comment type="similarity">
    <text evidence="1">Belongs to the DNA mismatch repair MutS family.</text>
</comment>
<dbReference type="GO" id="GO:0005634">
    <property type="term" value="C:nucleus"/>
    <property type="evidence" value="ECO:0007669"/>
    <property type="project" value="TreeGrafter"/>
</dbReference>
<dbReference type="PROSITE" id="PS00486">
    <property type="entry name" value="DNA_MISMATCH_REPAIR_2"/>
    <property type="match status" value="1"/>
</dbReference>
<dbReference type="SMART" id="SM00534">
    <property type="entry name" value="MUTSac"/>
    <property type="match status" value="1"/>
</dbReference>
<evidence type="ECO:0000313" key="7">
    <source>
        <dbReference type="Proteomes" id="UP001367676"/>
    </source>
</evidence>
<dbReference type="SMART" id="SM00533">
    <property type="entry name" value="MUTSd"/>
    <property type="match status" value="1"/>
</dbReference>
<dbReference type="PANTHER" id="PTHR11361:SF20">
    <property type="entry name" value="MUTS PROTEIN HOMOLOG 5"/>
    <property type="match status" value="1"/>
</dbReference>